<feature type="domain" description="C-type lectin" evidence="2">
    <location>
        <begin position="1"/>
        <end position="99"/>
    </location>
</feature>
<dbReference type="SUPFAM" id="SSF56436">
    <property type="entry name" value="C-type lectin-like"/>
    <property type="match status" value="1"/>
</dbReference>
<proteinExistence type="predicted"/>
<dbReference type="InterPro" id="IPR016186">
    <property type="entry name" value="C-type_lectin-like/link_sf"/>
</dbReference>
<dbReference type="PROSITE" id="PS00615">
    <property type="entry name" value="C_TYPE_LECTIN_1"/>
    <property type="match status" value="1"/>
</dbReference>
<keyword evidence="1" id="KW-1015">Disulfide bond</keyword>
<accession>A0AAD3RBJ9</accession>
<dbReference type="InterPro" id="IPR018378">
    <property type="entry name" value="C-type_lectin_CS"/>
</dbReference>
<dbReference type="PANTHER" id="PTHR45784:SF8">
    <property type="entry name" value="C-TYPE MANNOSE RECEPTOR 2-RELATED"/>
    <property type="match status" value="1"/>
</dbReference>
<evidence type="ECO:0000313" key="4">
    <source>
        <dbReference type="Proteomes" id="UP001279410"/>
    </source>
</evidence>
<dbReference type="InterPro" id="IPR016187">
    <property type="entry name" value="CTDL_fold"/>
</dbReference>
<name>A0AAD3RBJ9_LATJO</name>
<dbReference type="Proteomes" id="UP001279410">
    <property type="component" value="Unassembled WGS sequence"/>
</dbReference>
<dbReference type="CDD" id="cd00037">
    <property type="entry name" value="CLECT"/>
    <property type="match status" value="1"/>
</dbReference>
<keyword evidence="4" id="KW-1185">Reference proteome</keyword>
<reference evidence="3" key="1">
    <citation type="submission" date="2022-08" db="EMBL/GenBank/DDBJ databases">
        <title>Genome sequencing of akame (Lates japonicus).</title>
        <authorList>
            <person name="Hashiguchi Y."/>
            <person name="Takahashi H."/>
        </authorList>
    </citation>
    <scope>NUCLEOTIDE SEQUENCE</scope>
    <source>
        <strain evidence="3">Kochi</strain>
    </source>
</reference>
<dbReference type="PROSITE" id="PS50041">
    <property type="entry name" value="C_TYPE_LECTIN_2"/>
    <property type="match status" value="1"/>
</dbReference>
<dbReference type="PANTHER" id="PTHR45784">
    <property type="entry name" value="C-TYPE LECTIN DOMAIN FAMILY 20 MEMBER A-RELATED"/>
    <property type="match status" value="1"/>
</dbReference>
<keyword evidence="3" id="KW-0675">Receptor</keyword>
<dbReference type="EMBL" id="BRZM01000057">
    <property type="protein sequence ID" value="GLD62973.1"/>
    <property type="molecule type" value="Genomic_DNA"/>
</dbReference>
<dbReference type="AlphaFoldDB" id="A0AAD3RBJ9"/>
<organism evidence="3 4">
    <name type="scientific">Lates japonicus</name>
    <name type="common">Japanese lates</name>
    <dbReference type="NCBI Taxonomy" id="270547"/>
    <lineage>
        <taxon>Eukaryota</taxon>
        <taxon>Metazoa</taxon>
        <taxon>Chordata</taxon>
        <taxon>Craniata</taxon>
        <taxon>Vertebrata</taxon>
        <taxon>Euteleostomi</taxon>
        <taxon>Actinopterygii</taxon>
        <taxon>Neopterygii</taxon>
        <taxon>Teleostei</taxon>
        <taxon>Neoteleostei</taxon>
        <taxon>Acanthomorphata</taxon>
        <taxon>Carangaria</taxon>
        <taxon>Carangaria incertae sedis</taxon>
        <taxon>Centropomidae</taxon>
        <taxon>Lates</taxon>
    </lineage>
</organism>
<dbReference type="Pfam" id="PF00059">
    <property type="entry name" value="Lectin_C"/>
    <property type="match status" value="1"/>
</dbReference>
<gene>
    <name evidence="3" type="ORF">AKAME5_001463000</name>
</gene>
<evidence type="ECO:0000259" key="2">
    <source>
        <dbReference type="PROSITE" id="PS50041"/>
    </source>
</evidence>
<sequence length="99" mass="11420">MEHCRLHYMDLVSLSSESALTQTLQTSREAQTDHVWTSLRYLAGRWLWVSGNNKGEYQAWSHGETPQCSDRGRHCGALSLEGQHWESRDCVDKLSFVCY</sequence>
<protein>
    <submittedName>
        <fullName evidence="3">Secretory phospholipase A2 receptor-like protein</fullName>
    </submittedName>
</protein>
<dbReference type="Gene3D" id="3.10.100.10">
    <property type="entry name" value="Mannose-Binding Protein A, subunit A"/>
    <property type="match status" value="1"/>
</dbReference>
<dbReference type="InterPro" id="IPR001304">
    <property type="entry name" value="C-type_lectin-like"/>
</dbReference>
<evidence type="ECO:0000313" key="3">
    <source>
        <dbReference type="EMBL" id="GLD62973.1"/>
    </source>
</evidence>
<evidence type="ECO:0000256" key="1">
    <source>
        <dbReference type="ARBA" id="ARBA00023157"/>
    </source>
</evidence>
<comment type="caution">
    <text evidence="3">The sequence shown here is derived from an EMBL/GenBank/DDBJ whole genome shotgun (WGS) entry which is preliminary data.</text>
</comment>